<organism evidence="3">
    <name type="scientific">termite gut metagenome</name>
    <dbReference type="NCBI Taxonomy" id="433724"/>
    <lineage>
        <taxon>unclassified sequences</taxon>
        <taxon>metagenomes</taxon>
        <taxon>organismal metagenomes</taxon>
    </lineage>
</organism>
<evidence type="ECO:0000256" key="1">
    <source>
        <dbReference type="ARBA" id="ARBA00023172"/>
    </source>
</evidence>
<feature type="domain" description="Tyr recombinase" evidence="2">
    <location>
        <begin position="32"/>
        <end position="216"/>
    </location>
</feature>
<gene>
    <name evidence="3" type="ORF">EZS27_020392</name>
</gene>
<dbReference type="InterPro" id="IPR013762">
    <property type="entry name" value="Integrase-like_cat_sf"/>
</dbReference>
<dbReference type="InterPro" id="IPR002104">
    <property type="entry name" value="Integrase_catalytic"/>
</dbReference>
<sequence length="216" mass="25353">MRAISKKLREEIIYSCVGWHLLQGYRYFFLNANGYYWIDNELTAIYALDLSDDKQLEEIRDVFIVGCFTGLRYSDLSTSSSEHVDLGNENINIKQRKVHKTVVIPMIDYVPDILKKYNYDLPKIPSYTFNERVKELGERAKLKQKIEVVRKKGKNREKKIFEKWEMISSHTCRRSFCTNMYLSGFPAEELIRISGHKSPVAFMDTSKWITSRLQSG</sequence>
<name>A0A5J4RC27_9ZZZZ</name>
<reference evidence="3" key="1">
    <citation type="submission" date="2019-03" db="EMBL/GenBank/DDBJ databases">
        <title>Single cell metagenomics reveals metabolic interactions within the superorganism composed of flagellate Streblomastix strix and complex community of Bacteroidetes bacteria on its surface.</title>
        <authorList>
            <person name="Treitli S.C."/>
            <person name="Kolisko M."/>
            <person name="Husnik F."/>
            <person name="Keeling P."/>
            <person name="Hampl V."/>
        </authorList>
    </citation>
    <scope>NUCLEOTIDE SEQUENCE</scope>
    <source>
        <strain evidence="3">STM</strain>
    </source>
</reference>
<dbReference type="Pfam" id="PF00589">
    <property type="entry name" value="Phage_integrase"/>
    <property type="match status" value="1"/>
</dbReference>
<keyword evidence="1" id="KW-0233">DNA recombination</keyword>
<dbReference type="GO" id="GO:0015074">
    <property type="term" value="P:DNA integration"/>
    <property type="evidence" value="ECO:0007669"/>
    <property type="project" value="InterPro"/>
</dbReference>
<protein>
    <recommendedName>
        <fullName evidence="2">Tyr recombinase domain-containing protein</fullName>
    </recommendedName>
</protein>
<accession>A0A5J4RC27</accession>
<proteinExistence type="predicted"/>
<evidence type="ECO:0000259" key="2">
    <source>
        <dbReference type="PROSITE" id="PS51898"/>
    </source>
</evidence>
<dbReference type="AlphaFoldDB" id="A0A5J4RC27"/>
<dbReference type="GO" id="GO:0006310">
    <property type="term" value="P:DNA recombination"/>
    <property type="evidence" value="ECO:0007669"/>
    <property type="project" value="UniProtKB-KW"/>
</dbReference>
<dbReference type="InterPro" id="IPR011010">
    <property type="entry name" value="DNA_brk_join_enz"/>
</dbReference>
<comment type="caution">
    <text evidence="3">The sequence shown here is derived from an EMBL/GenBank/DDBJ whole genome shotgun (WGS) entry which is preliminary data.</text>
</comment>
<evidence type="ECO:0000313" key="3">
    <source>
        <dbReference type="EMBL" id="KAA6330964.1"/>
    </source>
</evidence>
<dbReference type="GO" id="GO:0003677">
    <property type="term" value="F:DNA binding"/>
    <property type="evidence" value="ECO:0007669"/>
    <property type="project" value="InterPro"/>
</dbReference>
<dbReference type="EMBL" id="SNRY01001435">
    <property type="protein sequence ID" value="KAA6330964.1"/>
    <property type="molecule type" value="Genomic_DNA"/>
</dbReference>
<dbReference type="PROSITE" id="PS51898">
    <property type="entry name" value="TYR_RECOMBINASE"/>
    <property type="match status" value="1"/>
</dbReference>
<dbReference type="SUPFAM" id="SSF56349">
    <property type="entry name" value="DNA breaking-rejoining enzymes"/>
    <property type="match status" value="1"/>
</dbReference>
<dbReference type="Gene3D" id="1.10.443.10">
    <property type="entry name" value="Intergrase catalytic core"/>
    <property type="match status" value="1"/>
</dbReference>